<feature type="coiled-coil region" evidence="7">
    <location>
        <begin position="59"/>
        <end position="111"/>
    </location>
</feature>
<feature type="region of interest" description="Disordered" evidence="8">
    <location>
        <begin position="131"/>
        <end position="167"/>
    </location>
</feature>
<dbReference type="SUPFAM" id="SSF56112">
    <property type="entry name" value="Protein kinase-like (PK-like)"/>
    <property type="match status" value="1"/>
</dbReference>
<keyword evidence="7" id="KW-0175">Coiled coil</keyword>
<evidence type="ECO:0000256" key="7">
    <source>
        <dbReference type="SAM" id="Coils"/>
    </source>
</evidence>
<dbReference type="GO" id="GO:0004674">
    <property type="term" value="F:protein serine/threonine kinase activity"/>
    <property type="evidence" value="ECO:0007669"/>
    <property type="project" value="UniProtKB-KW"/>
</dbReference>
<evidence type="ECO:0000259" key="9">
    <source>
        <dbReference type="PROSITE" id="PS50011"/>
    </source>
</evidence>
<dbReference type="PROSITE" id="PS00107">
    <property type="entry name" value="PROTEIN_KINASE_ATP"/>
    <property type="match status" value="1"/>
</dbReference>
<evidence type="ECO:0000256" key="5">
    <source>
        <dbReference type="ARBA" id="ARBA00022840"/>
    </source>
</evidence>
<evidence type="ECO:0000256" key="3">
    <source>
        <dbReference type="ARBA" id="ARBA00022741"/>
    </source>
</evidence>
<feature type="compositionally biased region" description="Low complexity" evidence="8">
    <location>
        <begin position="20"/>
        <end position="40"/>
    </location>
</feature>
<keyword evidence="4" id="KW-0418">Kinase</keyword>
<dbReference type="AlphaFoldDB" id="A0ABD3N4P0"/>
<dbReference type="Pfam" id="PF00069">
    <property type="entry name" value="Pkinase"/>
    <property type="match status" value="2"/>
</dbReference>
<dbReference type="InterPro" id="IPR011009">
    <property type="entry name" value="Kinase-like_dom_sf"/>
</dbReference>
<feature type="region of interest" description="Disordered" evidence="8">
    <location>
        <begin position="213"/>
        <end position="250"/>
    </location>
</feature>
<dbReference type="InterPro" id="IPR008271">
    <property type="entry name" value="Ser/Thr_kinase_AS"/>
</dbReference>
<name>A0ABD3N4P0_9STRA</name>
<proteinExistence type="predicted"/>
<evidence type="ECO:0000256" key="1">
    <source>
        <dbReference type="ARBA" id="ARBA00022527"/>
    </source>
</evidence>
<dbReference type="GO" id="GO:0005524">
    <property type="term" value="F:ATP binding"/>
    <property type="evidence" value="ECO:0007669"/>
    <property type="project" value="UniProtKB-UniRule"/>
</dbReference>
<accession>A0ABD3N4P0</accession>
<keyword evidence="5 6" id="KW-0067">ATP-binding</keyword>
<comment type="caution">
    <text evidence="10">The sequence shown here is derived from an EMBL/GenBank/DDBJ whole genome shotgun (WGS) entry which is preliminary data.</text>
</comment>
<dbReference type="PROSITE" id="PS50011">
    <property type="entry name" value="PROTEIN_KINASE_DOM"/>
    <property type="match status" value="1"/>
</dbReference>
<gene>
    <name evidence="10" type="ORF">ACHAW5_008387</name>
</gene>
<evidence type="ECO:0000313" key="11">
    <source>
        <dbReference type="Proteomes" id="UP001530315"/>
    </source>
</evidence>
<feature type="region of interest" description="Disordered" evidence="8">
    <location>
        <begin position="1"/>
        <end position="57"/>
    </location>
</feature>
<feature type="domain" description="Protein kinase" evidence="9">
    <location>
        <begin position="316"/>
        <end position="639"/>
    </location>
</feature>
<feature type="compositionally biased region" description="Basic and acidic residues" evidence="8">
    <location>
        <begin position="43"/>
        <end position="57"/>
    </location>
</feature>
<dbReference type="PROSITE" id="PS00108">
    <property type="entry name" value="PROTEIN_KINASE_ST"/>
    <property type="match status" value="1"/>
</dbReference>
<dbReference type="PANTHER" id="PTHR22974:SF23">
    <property type="entry name" value="TOUSLED-LIKE KINASE, ISOFORM G"/>
    <property type="match status" value="1"/>
</dbReference>
<reference evidence="10 11" key="1">
    <citation type="submission" date="2024-10" db="EMBL/GenBank/DDBJ databases">
        <title>Updated reference genomes for cyclostephanoid diatoms.</title>
        <authorList>
            <person name="Roberts W.R."/>
            <person name="Alverson A.J."/>
        </authorList>
    </citation>
    <scope>NUCLEOTIDE SEQUENCE [LARGE SCALE GENOMIC DNA]</scope>
    <source>
        <strain evidence="10 11">AJA276-08</strain>
    </source>
</reference>
<dbReference type="InterPro" id="IPR000719">
    <property type="entry name" value="Prot_kinase_dom"/>
</dbReference>
<dbReference type="SMART" id="SM00220">
    <property type="entry name" value="S_TKc"/>
    <property type="match status" value="1"/>
</dbReference>
<dbReference type="Gene3D" id="3.30.200.20">
    <property type="entry name" value="Phosphorylase Kinase, domain 1"/>
    <property type="match status" value="1"/>
</dbReference>
<dbReference type="CDD" id="cd13990">
    <property type="entry name" value="STKc_TLK"/>
    <property type="match status" value="1"/>
</dbReference>
<keyword evidence="2" id="KW-0808">Transferase</keyword>
<evidence type="ECO:0000256" key="6">
    <source>
        <dbReference type="PROSITE-ProRule" id="PRU10141"/>
    </source>
</evidence>
<feature type="compositionally biased region" description="Polar residues" evidence="8">
    <location>
        <begin position="229"/>
        <end position="239"/>
    </location>
</feature>
<evidence type="ECO:0000256" key="2">
    <source>
        <dbReference type="ARBA" id="ARBA00022679"/>
    </source>
</evidence>
<evidence type="ECO:0000256" key="4">
    <source>
        <dbReference type="ARBA" id="ARBA00022777"/>
    </source>
</evidence>
<dbReference type="Gene3D" id="1.10.510.10">
    <property type="entry name" value="Transferase(Phosphotransferase) domain 1"/>
    <property type="match status" value="1"/>
</dbReference>
<feature type="compositionally biased region" description="Low complexity" evidence="8">
    <location>
        <begin position="1"/>
        <end position="11"/>
    </location>
</feature>
<sequence>MSSSRPSPSSDSRAKRRKTSSSSKCPPPVDASSSSSSAVVDETELRRRGEEERSVSVEVRRLREQVTDLLGRLDEANARNDAIRNNQTLMGAELQRRLRRREAELEEARRAGEARSAVAMRAMERLVNEGIEREGRETRQSLASDGARLGRLTSSRVGGGGSGMMRSQTTTIETWEDGYAPNAIRTRRNELRTRREGLERRWEDLTRELRGVAPAATAAASDATTSSDGSRLSLSTATSLPIGDAPSGAAMDDLDRMEAMESIRMHLEEVKKKEMDLDGEERALNIEKRAHVRALKLVSNEDSSKFRARRKLHDRYVLMNLLGKGGFSEVWRAFDLHDARHVAVKIHQLESSWSDAKKENYTKHVSREYEIHREVRHPRIVSLYDVFEIDTDSFATVLECCGGTDLDTLLKDRGRLPERDARAILLQILCGMRYLSAPSADGRRQGIIHYDLKPGNILFDEQGNAKMYVRLLKEFDVTDFGLSKIVDTVDDGDSMELTSQGAGTYWYLPPECFLMDQDVRIRCESRVARNEFHLVNPRLRKNKFSSFFLLLQPSLRSNKVDVWSIGVIYYQMIFGRRPFGDGQSQDHILRNQTMLHATEVHFPSKPLITEEGKSFIRDCLTYNQIDRPNIGQLCEHSYLKLATL</sequence>
<keyword evidence="1" id="KW-0723">Serine/threonine-protein kinase</keyword>
<dbReference type="Proteomes" id="UP001530315">
    <property type="component" value="Unassembled WGS sequence"/>
</dbReference>
<protein>
    <recommendedName>
        <fullName evidence="9">Protein kinase domain-containing protein</fullName>
    </recommendedName>
</protein>
<feature type="binding site" evidence="6">
    <location>
        <position position="345"/>
    </location>
    <ligand>
        <name>ATP</name>
        <dbReference type="ChEBI" id="CHEBI:30616"/>
    </ligand>
</feature>
<feature type="compositionally biased region" description="Low complexity" evidence="8">
    <location>
        <begin position="215"/>
        <end position="228"/>
    </location>
</feature>
<organism evidence="10 11">
    <name type="scientific">Stephanodiscus triporus</name>
    <dbReference type="NCBI Taxonomy" id="2934178"/>
    <lineage>
        <taxon>Eukaryota</taxon>
        <taxon>Sar</taxon>
        <taxon>Stramenopiles</taxon>
        <taxon>Ochrophyta</taxon>
        <taxon>Bacillariophyta</taxon>
        <taxon>Coscinodiscophyceae</taxon>
        <taxon>Thalassiosirophycidae</taxon>
        <taxon>Stephanodiscales</taxon>
        <taxon>Stephanodiscaceae</taxon>
        <taxon>Stephanodiscus</taxon>
    </lineage>
</organism>
<evidence type="ECO:0000313" key="10">
    <source>
        <dbReference type="EMBL" id="KAL3770777.1"/>
    </source>
</evidence>
<dbReference type="InterPro" id="IPR017441">
    <property type="entry name" value="Protein_kinase_ATP_BS"/>
</dbReference>
<dbReference type="EMBL" id="JALLAZ020001620">
    <property type="protein sequence ID" value="KAL3770777.1"/>
    <property type="molecule type" value="Genomic_DNA"/>
</dbReference>
<dbReference type="PANTHER" id="PTHR22974">
    <property type="entry name" value="MIXED LINEAGE PROTEIN KINASE"/>
    <property type="match status" value="1"/>
</dbReference>
<evidence type="ECO:0000256" key="8">
    <source>
        <dbReference type="SAM" id="MobiDB-lite"/>
    </source>
</evidence>
<keyword evidence="11" id="KW-1185">Reference proteome</keyword>
<keyword evidence="3 6" id="KW-0547">Nucleotide-binding</keyword>